<dbReference type="InterPro" id="IPR002808">
    <property type="entry name" value="AdoCbi_amidolase"/>
</dbReference>
<evidence type="ECO:0000313" key="2">
    <source>
        <dbReference type="Proteomes" id="UP001597541"/>
    </source>
</evidence>
<proteinExistence type="predicted"/>
<dbReference type="RefSeq" id="WP_377599341.1">
    <property type="nucleotide sequence ID" value="NZ_JBHUME010000002.1"/>
</dbReference>
<name>A0ABW5P9B9_9BACL</name>
<evidence type="ECO:0000313" key="1">
    <source>
        <dbReference type="EMBL" id="MFD2611059.1"/>
    </source>
</evidence>
<keyword evidence="2" id="KW-1185">Reference proteome</keyword>
<sequence length="243" mass="25943">MAQPFREHGDKKSIPYRSALLTDWQIRFEDKDRIVFRAGKPADVLSSAVYGGGWRKADHLVNWKVPLSFDCTDPVAMMQRQLNVWGYPEQSTSGLQTAAHLTHASVAEEQGDGYKLLVCSTAGTSNAARAGQPRTTFAAYRAGTINIVVIMEGRMAASAMVNAVITISEAKAAALQDAGIVDTENGLSATGTTTDAVALAVTQTGPEELEHRYAGAATAIGNAIGRLVYLTVSEAVRTQKEDA</sequence>
<reference evidence="2" key="1">
    <citation type="journal article" date="2019" name="Int. J. Syst. Evol. Microbiol.">
        <title>The Global Catalogue of Microorganisms (GCM) 10K type strain sequencing project: providing services to taxonomists for standard genome sequencing and annotation.</title>
        <authorList>
            <consortium name="The Broad Institute Genomics Platform"/>
            <consortium name="The Broad Institute Genome Sequencing Center for Infectious Disease"/>
            <person name="Wu L."/>
            <person name="Ma J."/>
        </authorList>
    </citation>
    <scope>NUCLEOTIDE SEQUENCE [LARGE SCALE GENOMIC DNA]</scope>
    <source>
        <strain evidence="2">KCTC 3950</strain>
    </source>
</reference>
<accession>A0ABW5P9B9</accession>
<dbReference type="EMBL" id="JBHUME010000002">
    <property type="protein sequence ID" value="MFD2611059.1"/>
    <property type="molecule type" value="Genomic_DNA"/>
</dbReference>
<dbReference type="InterPro" id="IPR052209">
    <property type="entry name" value="CbiZ"/>
</dbReference>
<dbReference type="PANTHER" id="PTHR35336:SF5">
    <property type="entry name" value="ADENOSYLCOBINAMIDE AMIDOHYDROLASE"/>
    <property type="match status" value="1"/>
</dbReference>
<dbReference type="PANTHER" id="PTHR35336">
    <property type="entry name" value="ADENOSYLCOBINAMIDE AMIDOHYDROLASE"/>
    <property type="match status" value="1"/>
</dbReference>
<dbReference type="Pfam" id="PF01955">
    <property type="entry name" value="CbiZ"/>
    <property type="match status" value="1"/>
</dbReference>
<protein>
    <submittedName>
        <fullName evidence="1">Adenosylcobinamide amidohydrolase</fullName>
    </submittedName>
</protein>
<gene>
    <name evidence="1" type="ORF">ACFSUF_01320</name>
</gene>
<organism evidence="1 2">
    <name type="scientific">Paenibacillus gansuensis</name>
    <dbReference type="NCBI Taxonomy" id="306542"/>
    <lineage>
        <taxon>Bacteria</taxon>
        <taxon>Bacillati</taxon>
        <taxon>Bacillota</taxon>
        <taxon>Bacilli</taxon>
        <taxon>Bacillales</taxon>
        <taxon>Paenibacillaceae</taxon>
        <taxon>Paenibacillus</taxon>
    </lineage>
</organism>
<comment type="caution">
    <text evidence="1">The sequence shown here is derived from an EMBL/GenBank/DDBJ whole genome shotgun (WGS) entry which is preliminary data.</text>
</comment>
<dbReference type="Proteomes" id="UP001597541">
    <property type="component" value="Unassembled WGS sequence"/>
</dbReference>